<evidence type="ECO:0000259" key="10">
    <source>
        <dbReference type="Pfam" id="PF04535"/>
    </source>
</evidence>
<evidence type="ECO:0000256" key="5">
    <source>
        <dbReference type="ARBA" id="ARBA00022692"/>
    </source>
</evidence>
<protein>
    <recommendedName>
        <fullName evidence="8">CASP-like protein</fullName>
    </recommendedName>
</protein>
<feature type="compositionally biased region" description="Pro residues" evidence="9">
    <location>
        <begin position="49"/>
        <end position="60"/>
    </location>
</feature>
<evidence type="ECO:0000313" key="11">
    <source>
        <dbReference type="EMBL" id="KMS98037.1"/>
    </source>
</evidence>
<comment type="subcellular location">
    <subcellularLocation>
        <location evidence="1 8">Cell membrane</location>
        <topology evidence="1 8">Multi-pass membrane protein</topology>
    </subcellularLocation>
</comment>
<dbReference type="AlphaFoldDB" id="A0A0J8BDL8"/>
<dbReference type="Pfam" id="PF04535">
    <property type="entry name" value="CASP_dom"/>
    <property type="match status" value="1"/>
</dbReference>
<dbReference type="PANTHER" id="PTHR33573:SF38">
    <property type="entry name" value="CASP-LIKE PROTEIN 4A1"/>
    <property type="match status" value="1"/>
</dbReference>
<comment type="caution">
    <text evidence="8">Lacks conserved residue(s) required for the propagation of feature annotation.</text>
</comment>
<dbReference type="PANTHER" id="PTHR33573">
    <property type="entry name" value="CASP-LIKE PROTEIN 4A4"/>
    <property type="match status" value="1"/>
</dbReference>
<proteinExistence type="inferred from homology"/>
<evidence type="ECO:0000256" key="2">
    <source>
        <dbReference type="ARBA" id="ARBA00007651"/>
    </source>
</evidence>
<gene>
    <name evidence="11" type="ORF">BVRB_4g096310</name>
</gene>
<keyword evidence="4 8" id="KW-1003">Cell membrane</keyword>
<keyword evidence="12" id="KW-1185">Reference proteome</keyword>
<evidence type="ECO:0000256" key="7">
    <source>
        <dbReference type="ARBA" id="ARBA00023136"/>
    </source>
</evidence>
<dbReference type="InterPro" id="IPR006702">
    <property type="entry name" value="CASP_dom"/>
</dbReference>
<evidence type="ECO:0000256" key="1">
    <source>
        <dbReference type="ARBA" id="ARBA00004651"/>
    </source>
</evidence>
<comment type="similarity">
    <text evidence="2 8">Belongs to the Casparian strip membrane proteins (CASP) family.</text>
</comment>
<evidence type="ECO:0000256" key="8">
    <source>
        <dbReference type="RuleBase" id="RU361233"/>
    </source>
</evidence>
<accession>A0A0J8BDL8</accession>
<reference evidence="11 12" key="1">
    <citation type="journal article" date="2014" name="Nature">
        <title>The genome of the recently domesticated crop plant sugar beet (Beta vulgaris).</title>
        <authorList>
            <person name="Dohm J.C."/>
            <person name="Minoche A.E."/>
            <person name="Holtgrawe D."/>
            <person name="Capella-Gutierrez S."/>
            <person name="Zakrzewski F."/>
            <person name="Tafer H."/>
            <person name="Rupp O."/>
            <person name="Sorensen T.R."/>
            <person name="Stracke R."/>
            <person name="Reinhardt R."/>
            <person name="Goesmann A."/>
            <person name="Kraft T."/>
            <person name="Schulz B."/>
            <person name="Stadler P.F."/>
            <person name="Schmidt T."/>
            <person name="Gabaldon T."/>
            <person name="Lehrach H."/>
            <person name="Weisshaar B."/>
            <person name="Himmelbauer H."/>
        </authorList>
    </citation>
    <scope>NUCLEOTIDE SEQUENCE [LARGE SCALE GENOMIC DNA]</scope>
    <source>
        <tissue evidence="11">Taproot</tissue>
    </source>
</reference>
<dbReference type="GO" id="GO:0005886">
    <property type="term" value="C:plasma membrane"/>
    <property type="evidence" value="ECO:0007669"/>
    <property type="project" value="UniProtKB-SubCell"/>
</dbReference>
<feature type="compositionally biased region" description="Low complexity" evidence="9">
    <location>
        <begin position="23"/>
        <end position="34"/>
    </location>
</feature>
<dbReference type="eggNOG" id="ENOG502QW75">
    <property type="taxonomic scope" value="Eukaryota"/>
</dbReference>
<feature type="compositionally biased region" description="Low complexity" evidence="9">
    <location>
        <begin position="1"/>
        <end position="16"/>
    </location>
</feature>
<evidence type="ECO:0000256" key="3">
    <source>
        <dbReference type="ARBA" id="ARBA00011489"/>
    </source>
</evidence>
<name>A0A0J8BDL8_BETVV</name>
<dbReference type="EMBL" id="KQ090272">
    <property type="protein sequence ID" value="KMS98037.1"/>
    <property type="molecule type" value="Genomic_DNA"/>
</dbReference>
<keyword evidence="6 8" id="KW-1133">Transmembrane helix</keyword>
<dbReference type="OMA" id="EEDHTEM"/>
<sequence>MQSSSSLSSHNPTTTTTPPPADSPNSSPSSISSDHTFHGFSPLKDNPATPSPSPPPPPPVQAIIPVQGVNRLVRDQPDTVTKTEPDAENGFTQTRVGSRQLQVPALRRARRDKSVKRAGLALRFCEFVVCLVSFSVMAADKNRGWAVDSFDRYVEFRYSMSVNVIGFAYSGLQGLDLLHQLTTGKDLVGSQVRYSFDFAIDQMLAYLLLSASSSAFTRVDDWISNWGDDKFPAMASASVGVSFVAFIAFAFSSLVSGYLLCTRAQV</sequence>
<keyword evidence="5 8" id="KW-0812">Transmembrane</keyword>
<evidence type="ECO:0000313" key="12">
    <source>
        <dbReference type="Proteomes" id="UP000035740"/>
    </source>
</evidence>
<feature type="transmembrane region" description="Helical" evidence="8">
    <location>
        <begin position="120"/>
        <end position="138"/>
    </location>
</feature>
<feature type="domain" description="Casparian strip membrane protein" evidence="10">
    <location>
        <begin position="113"/>
        <end position="248"/>
    </location>
</feature>
<evidence type="ECO:0000256" key="9">
    <source>
        <dbReference type="SAM" id="MobiDB-lite"/>
    </source>
</evidence>
<dbReference type="Proteomes" id="UP000035740">
    <property type="component" value="Unassembled WGS sequence"/>
</dbReference>
<feature type="transmembrane region" description="Helical" evidence="8">
    <location>
        <begin position="237"/>
        <end position="261"/>
    </location>
</feature>
<comment type="subunit">
    <text evidence="3 8">Homodimer and heterodimers.</text>
</comment>
<organism evidence="11 12">
    <name type="scientific">Beta vulgaris subsp. vulgaris</name>
    <name type="common">Beet</name>
    <dbReference type="NCBI Taxonomy" id="3555"/>
    <lineage>
        <taxon>Eukaryota</taxon>
        <taxon>Viridiplantae</taxon>
        <taxon>Streptophyta</taxon>
        <taxon>Embryophyta</taxon>
        <taxon>Tracheophyta</taxon>
        <taxon>Spermatophyta</taxon>
        <taxon>Magnoliopsida</taxon>
        <taxon>eudicotyledons</taxon>
        <taxon>Gunneridae</taxon>
        <taxon>Pentapetalae</taxon>
        <taxon>Caryophyllales</taxon>
        <taxon>Chenopodiaceae</taxon>
        <taxon>Betoideae</taxon>
        <taxon>Beta</taxon>
    </lineage>
</organism>
<dbReference type="Gramene" id="KMS98037">
    <property type="protein sequence ID" value="KMS98037"/>
    <property type="gene ID" value="BVRB_4g096310"/>
</dbReference>
<keyword evidence="7 8" id="KW-0472">Membrane</keyword>
<evidence type="ECO:0000256" key="6">
    <source>
        <dbReference type="ARBA" id="ARBA00022989"/>
    </source>
</evidence>
<dbReference type="OrthoDB" id="672180at2759"/>
<feature type="region of interest" description="Disordered" evidence="9">
    <location>
        <begin position="1"/>
        <end position="63"/>
    </location>
</feature>
<evidence type="ECO:0000256" key="4">
    <source>
        <dbReference type="ARBA" id="ARBA00022475"/>
    </source>
</evidence>